<dbReference type="Pfam" id="PF13966">
    <property type="entry name" value="zf-RVT"/>
    <property type="match status" value="1"/>
</dbReference>
<dbReference type="InterPro" id="IPR026960">
    <property type="entry name" value="RVT-Znf"/>
</dbReference>
<dbReference type="PANTHER" id="PTHR47723">
    <property type="entry name" value="OS05G0353850 PROTEIN"/>
    <property type="match status" value="1"/>
</dbReference>
<protein>
    <submittedName>
        <fullName evidence="2">Uncharacterized protein LOC108982430</fullName>
    </submittedName>
</protein>
<dbReference type="InterPro" id="IPR053151">
    <property type="entry name" value="RNase_H-like"/>
</dbReference>
<dbReference type="Proteomes" id="UP000235220">
    <property type="component" value="Chromosome 7"/>
</dbReference>
<proteinExistence type="predicted"/>
<dbReference type="RefSeq" id="XP_018809349.1">
    <property type="nucleotide sequence ID" value="XM_018953804.1"/>
</dbReference>
<dbReference type="KEGG" id="jre:108982430"/>
<dbReference type="OrthoDB" id="1304701at2759"/>
<dbReference type="InterPro" id="IPR036397">
    <property type="entry name" value="RNaseH_sf"/>
</dbReference>
<dbReference type="InterPro" id="IPR012337">
    <property type="entry name" value="RNaseH-like_sf"/>
</dbReference>
<dbReference type="SUPFAM" id="SSF53098">
    <property type="entry name" value="Ribonuclease H-like"/>
    <property type="match status" value="1"/>
</dbReference>
<evidence type="ECO:0000313" key="2">
    <source>
        <dbReference type="RefSeq" id="XP_018809349.1"/>
    </source>
</evidence>
<dbReference type="Gramene" id="Jr07_13730_p1">
    <property type="protein sequence ID" value="cds.Jr07_13730_p1"/>
    <property type="gene ID" value="Jr07_13730"/>
</dbReference>
<keyword evidence="1" id="KW-1185">Reference proteome</keyword>
<reference evidence="2" key="1">
    <citation type="submission" date="2025-08" db="UniProtKB">
        <authorList>
            <consortium name="RefSeq"/>
        </authorList>
    </citation>
    <scope>IDENTIFICATION</scope>
    <source>
        <tissue evidence="2">Leaves</tissue>
    </source>
</reference>
<accession>A0A2I4DQC1</accession>
<dbReference type="PANTHER" id="PTHR47723:SF19">
    <property type="entry name" value="POLYNUCLEOTIDYL TRANSFERASE, RIBONUCLEASE H-LIKE SUPERFAMILY PROTEIN"/>
    <property type="match status" value="1"/>
</dbReference>
<dbReference type="GO" id="GO:0003676">
    <property type="term" value="F:nucleic acid binding"/>
    <property type="evidence" value="ECO:0007669"/>
    <property type="project" value="InterPro"/>
</dbReference>
<sequence length="294" mass="32549">MSCLPEVMENIKVLEKGGKASFWFDKWLASGILSVSIEAVRNSKLFIKDCWINNSWNSDRLLELVGSELTEEILQNVPTSKSGQDIFIWKPSPDGRFSTGTAWEVMRCKSSNTLYHDWFWHSTLLKRISMCLWKAWSNCLAMDDRVQSKGIYLASSCDCCARKATETIDHVLVSGDVALTVWSHGSAVMGVPFTHQMPWKTKVMIERPRIRANEVKIVTWSKPPSGWVKLNCDGSYRGNPGNSGGGGIIHDSNGVVKAAFSTHFGNGTNNCAELKTGSGKGDVPYGTFEISGMI</sequence>
<name>A0A2I4DQC1_JUGRE</name>
<dbReference type="AlphaFoldDB" id="A0A2I4DQC1"/>
<evidence type="ECO:0000313" key="1">
    <source>
        <dbReference type="Proteomes" id="UP000235220"/>
    </source>
</evidence>
<dbReference type="Gene3D" id="3.30.420.10">
    <property type="entry name" value="Ribonuclease H-like superfamily/Ribonuclease H"/>
    <property type="match status" value="1"/>
</dbReference>
<gene>
    <name evidence="2" type="primary">LOC108982430</name>
</gene>
<organism evidence="1 2">
    <name type="scientific">Juglans regia</name>
    <name type="common">English walnut</name>
    <dbReference type="NCBI Taxonomy" id="51240"/>
    <lineage>
        <taxon>Eukaryota</taxon>
        <taxon>Viridiplantae</taxon>
        <taxon>Streptophyta</taxon>
        <taxon>Embryophyta</taxon>
        <taxon>Tracheophyta</taxon>
        <taxon>Spermatophyta</taxon>
        <taxon>Magnoliopsida</taxon>
        <taxon>eudicotyledons</taxon>
        <taxon>Gunneridae</taxon>
        <taxon>Pentapetalae</taxon>
        <taxon>rosids</taxon>
        <taxon>fabids</taxon>
        <taxon>Fagales</taxon>
        <taxon>Juglandaceae</taxon>
        <taxon>Juglans</taxon>
    </lineage>
</organism>
<dbReference type="GeneID" id="108982430"/>